<evidence type="ECO:0000313" key="2">
    <source>
        <dbReference type="EMBL" id="CAC5392759.1"/>
    </source>
</evidence>
<dbReference type="InterPro" id="IPR006149">
    <property type="entry name" value="EB_dom"/>
</dbReference>
<keyword evidence="3" id="KW-1185">Reference proteome</keyword>
<dbReference type="AlphaFoldDB" id="A0A6J8CC56"/>
<sequence length="339" mass="37429">MDILHTETSRGVNSLIIEGHTYRKVCYVEKFETPTNYSRQCASGPFGCSGCGWFLGYETRLTWDAQRQLCSTTHTGVVGKRAIHVSPEHRLMCRDCCTQSDNCNSAQNSCQVKPMESLDSCLSCVGVSNPKDCAEFASCKHANEVCFLHKYVTDANQELYDLGCTPLSVCLHSNTNGISFGRRGSGKRILCEKCCSGKANCNYDLSCDHTNNIHMGTKVEHSSCTFTNECPGNLVCKSGHCECVSSKYYWSGKTCLSQKNITESCTTTSQCKTNLNLLCIQGSCQCPIHYLWTSDGCIGSKLSNISQTVEDCPSTYSTMINEVKNEKMFAWVGVSNQKL</sequence>
<dbReference type="Proteomes" id="UP000507470">
    <property type="component" value="Unassembled WGS sequence"/>
</dbReference>
<feature type="domain" description="EB" evidence="1">
    <location>
        <begin position="251"/>
        <end position="297"/>
    </location>
</feature>
<dbReference type="OrthoDB" id="10436012at2759"/>
<accession>A0A6J8CC56</accession>
<evidence type="ECO:0000313" key="3">
    <source>
        <dbReference type="Proteomes" id="UP000507470"/>
    </source>
</evidence>
<protein>
    <recommendedName>
        <fullName evidence="1">EB domain-containing protein</fullName>
    </recommendedName>
</protein>
<reference evidence="2 3" key="1">
    <citation type="submission" date="2020-06" db="EMBL/GenBank/DDBJ databases">
        <authorList>
            <person name="Li R."/>
            <person name="Bekaert M."/>
        </authorList>
    </citation>
    <scope>NUCLEOTIDE SEQUENCE [LARGE SCALE GENOMIC DNA]</scope>
    <source>
        <strain evidence="3">wild</strain>
    </source>
</reference>
<name>A0A6J8CC56_MYTCO</name>
<dbReference type="EMBL" id="CACVKT020005067">
    <property type="protein sequence ID" value="CAC5392759.1"/>
    <property type="molecule type" value="Genomic_DNA"/>
</dbReference>
<proteinExistence type="predicted"/>
<dbReference type="Pfam" id="PF01683">
    <property type="entry name" value="EB"/>
    <property type="match status" value="1"/>
</dbReference>
<organism evidence="2 3">
    <name type="scientific">Mytilus coruscus</name>
    <name type="common">Sea mussel</name>
    <dbReference type="NCBI Taxonomy" id="42192"/>
    <lineage>
        <taxon>Eukaryota</taxon>
        <taxon>Metazoa</taxon>
        <taxon>Spiralia</taxon>
        <taxon>Lophotrochozoa</taxon>
        <taxon>Mollusca</taxon>
        <taxon>Bivalvia</taxon>
        <taxon>Autobranchia</taxon>
        <taxon>Pteriomorphia</taxon>
        <taxon>Mytilida</taxon>
        <taxon>Mytiloidea</taxon>
        <taxon>Mytilidae</taxon>
        <taxon>Mytilinae</taxon>
        <taxon>Mytilus</taxon>
    </lineage>
</organism>
<evidence type="ECO:0000259" key="1">
    <source>
        <dbReference type="Pfam" id="PF01683"/>
    </source>
</evidence>
<gene>
    <name evidence="2" type="ORF">MCOR_27671</name>
</gene>